<keyword evidence="2" id="KW-1185">Reference proteome</keyword>
<dbReference type="Proteomes" id="UP000297716">
    <property type="component" value="Unassembled WGS sequence"/>
</dbReference>
<dbReference type="OrthoDB" id="5275938at2759"/>
<evidence type="ECO:0000313" key="1">
    <source>
        <dbReference type="EMBL" id="TGJ84368.1"/>
    </source>
</evidence>
<dbReference type="CDD" id="cd18186">
    <property type="entry name" value="BTB_POZ_ZBTB_KLHL-like"/>
    <property type="match status" value="1"/>
</dbReference>
<evidence type="ECO:0008006" key="3">
    <source>
        <dbReference type="Google" id="ProtNLM"/>
    </source>
</evidence>
<protein>
    <recommendedName>
        <fullName evidence="3">BTB domain-containing protein</fullName>
    </recommendedName>
</protein>
<dbReference type="InterPro" id="IPR011333">
    <property type="entry name" value="SKP1/BTB/POZ_sf"/>
</dbReference>
<dbReference type="Gene3D" id="3.30.710.10">
    <property type="entry name" value="Potassium Channel Kv1.1, Chain A"/>
    <property type="match status" value="1"/>
</dbReference>
<dbReference type="EMBL" id="SKBN01000069">
    <property type="protein sequence ID" value="TGJ84368.1"/>
    <property type="molecule type" value="Genomic_DNA"/>
</dbReference>
<evidence type="ECO:0000313" key="2">
    <source>
        <dbReference type="Proteomes" id="UP000297716"/>
    </source>
</evidence>
<gene>
    <name evidence="1" type="ORF">E0Z10_g4396</name>
</gene>
<reference evidence="1 2" key="1">
    <citation type="submission" date="2019-03" db="EMBL/GenBank/DDBJ databases">
        <title>Draft genome sequence of Xylaria hypoxylon DSM 108379, a ubiquitous saprotrophic-parasitic fungi on hardwood.</title>
        <authorList>
            <person name="Buettner E."/>
            <person name="Leonhardt S."/>
            <person name="Gebauer A.M."/>
            <person name="Liers C."/>
            <person name="Hofrichter M."/>
            <person name="Kellner H."/>
        </authorList>
    </citation>
    <scope>NUCLEOTIDE SEQUENCE [LARGE SCALE GENOMIC DNA]</scope>
    <source>
        <strain evidence="1 2">DSM 108379</strain>
    </source>
</reference>
<accession>A0A4Z0YWR3</accession>
<comment type="caution">
    <text evidence="1">The sequence shown here is derived from an EMBL/GenBank/DDBJ whole genome shotgun (WGS) entry which is preliminary data.</text>
</comment>
<dbReference type="SUPFAM" id="SSF54695">
    <property type="entry name" value="POZ domain"/>
    <property type="match status" value="1"/>
</dbReference>
<name>A0A4Z0YWR3_9PEZI</name>
<organism evidence="1 2">
    <name type="scientific">Xylaria hypoxylon</name>
    <dbReference type="NCBI Taxonomy" id="37992"/>
    <lineage>
        <taxon>Eukaryota</taxon>
        <taxon>Fungi</taxon>
        <taxon>Dikarya</taxon>
        <taxon>Ascomycota</taxon>
        <taxon>Pezizomycotina</taxon>
        <taxon>Sordariomycetes</taxon>
        <taxon>Xylariomycetidae</taxon>
        <taxon>Xylariales</taxon>
        <taxon>Xylariaceae</taxon>
        <taxon>Xylaria</taxon>
    </lineage>
</organism>
<sequence>MAPFVNNILQLAHHYSSKSSDCSHPRAAPKVEVFDPHGDMLLLVGKQRCTNRSCDGAHTKQPNAICFHINSAIIAGASPAFGFVLYSPSAVAAGGDSVDWNVKLPDDDPQAMQTIINILYGHYPITLSDEHINLEQLLHLTILADKYDLVHLFSEWSAQWVLDMECHWVGRKFVGQSTEDLESLLWIFWVLGHEPLYTYMILQIAFHSELDAAGKLTDPAGQLCFTNEFHEFPVPPCAPIEIGHSRIEILKMIRKDMKETLEEHLHGNQNKSWLRCRRMDGENDWAWRRSILIAFVEMLEAEGIWPVPSAYTLTASPKNLVEIFRINPSIPSFVHHYDGRCCDPDRTFWERIEKLLREVRFTLPVLSAGRLREQAAKSGLASYFESMGLRINSNKGNWNVKEILEFQKAVTEIGCVPAEQRPQ</sequence>
<proteinExistence type="predicted"/>
<dbReference type="AlphaFoldDB" id="A0A4Z0YWR3"/>